<evidence type="ECO:0000313" key="7">
    <source>
        <dbReference type="Proteomes" id="UP000829069"/>
    </source>
</evidence>
<accession>A0ABY3W4Z4</accession>
<gene>
    <name evidence="6" type="ORF">MNQ99_10870</name>
</gene>
<dbReference type="SUPFAM" id="SSF55486">
    <property type="entry name" value="Metalloproteases ('zincins'), catalytic domain"/>
    <property type="match status" value="1"/>
</dbReference>
<proteinExistence type="predicted"/>
<evidence type="ECO:0000256" key="5">
    <source>
        <dbReference type="SAM" id="Phobius"/>
    </source>
</evidence>
<evidence type="ECO:0000256" key="4">
    <source>
        <dbReference type="ARBA" id="ARBA00023136"/>
    </source>
</evidence>
<keyword evidence="3 5" id="KW-1133">Transmembrane helix</keyword>
<keyword evidence="2 5" id="KW-0812">Transmembrane</keyword>
<dbReference type="PANTHER" id="PTHR30168">
    <property type="entry name" value="PUTATIVE MEMBRANE PROTEIN YPFJ"/>
    <property type="match status" value="1"/>
</dbReference>
<dbReference type="RefSeq" id="WP_241912960.1">
    <property type="nucleotide sequence ID" value="NZ_CP093326.1"/>
</dbReference>
<dbReference type="InterPro" id="IPR007343">
    <property type="entry name" value="Uncharacterised_pept_Zn_put"/>
</dbReference>
<evidence type="ECO:0000256" key="3">
    <source>
        <dbReference type="ARBA" id="ARBA00022989"/>
    </source>
</evidence>
<feature type="transmembrane region" description="Helical" evidence="5">
    <location>
        <begin position="21"/>
        <end position="42"/>
    </location>
</feature>
<organism evidence="6 7">
    <name type="scientific">Arthrobacter sulfonylureivorans</name>
    <dbReference type="NCBI Taxonomy" id="2486855"/>
    <lineage>
        <taxon>Bacteria</taxon>
        <taxon>Bacillati</taxon>
        <taxon>Actinomycetota</taxon>
        <taxon>Actinomycetes</taxon>
        <taxon>Micrococcales</taxon>
        <taxon>Micrococcaceae</taxon>
        <taxon>Arthrobacter</taxon>
    </lineage>
</organism>
<name>A0ABY3W4Z4_9MICC</name>
<evidence type="ECO:0000256" key="1">
    <source>
        <dbReference type="ARBA" id="ARBA00004167"/>
    </source>
</evidence>
<comment type="subcellular location">
    <subcellularLocation>
        <location evidence="1">Membrane</location>
        <topology evidence="1">Single-pass membrane protein</topology>
    </subcellularLocation>
</comment>
<dbReference type="EMBL" id="CP093326">
    <property type="protein sequence ID" value="UNK44501.1"/>
    <property type="molecule type" value="Genomic_DNA"/>
</dbReference>
<keyword evidence="4 5" id="KW-0472">Membrane</keyword>
<dbReference type="PANTHER" id="PTHR30168:SF0">
    <property type="entry name" value="INNER MEMBRANE PROTEIN"/>
    <property type="match status" value="1"/>
</dbReference>
<keyword evidence="7" id="KW-1185">Reference proteome</keyword>
<evidence type="ECO:0000256" key="2">
    <source>
        <dbReference type="ARBA" id="ARBA00022692"/>
    </source>
</evidence>
<sequence>MSFSRGSRLDTSQVQDRRGGLGGKIAIGGGGLLVLIASLLGVPAELLEGFGLGSGQEQQQAGGPGLQEECLTGADANERTDCRIVGTVNSLNDFWAGYLPRYNMQYPVPQTVLFDGGVSTGCGSASSAVGPFYCPRDQTAYFDTAFFAELTSRFGASGGPLAEEYVVAHEFGHHIQNLTGAIDYSRQDPQGAESGAVRVELQADCYAGVWAANATEQVDERTGQPFMQPLTEQDLRDALSAAAAVGDDRIQQSATGQVNPHTWTHGSSEQRQRWFLLGYQTGDAGRCDTFSAPDLDRPA</sequence>
<dbReference type="Proteomes" id="UP000829069">
    <property type="component" value="Chromosome"/>
</dbReference>
<protein>
    <submittedName>
        <fullName evidence="6">Neutral zinc metallopeptidase</fullName>
    </submittedName>
</protein>
<reference evidence="6 7" key="1">
    <citation type="submission" date="2022-03" db="EMBL/GenBank/DDBJ databases">
        <title>Isotopic signatures of nitrous oxide derived from detoxification processes.</title>
        <authorList>
            <person name="Behrendt U."/>
            <person name="Buchen C."/>
            <person name="Well R."/>
            <person name="Ulrich A."/>
            <person name="Rohe L."/>
            <person name="Kolb S."/>
            <person name="Schloter M."/>
            <person name="Horn M.A."/>
            <person name="Augustin J."/>
        </authorList>
    </citation>
    <scope>NUCLEOTIDE SEQUENCE [LARGE SCALE GENOMIC DNA]</scope>
    <source>
        <strain evidence="6 7">S4-C24</strain>
    </source>
</reference>
<dbReference type="Pfam" id="PF04228">
    <property type="entry name" value="Zn_peptidase"/>
    <property type="match status" value="1"/>
</dbReference>
<evidence type="ECO:0000313" key="6">
    <source>
        <dbReference type="EMBL" id="UNK44501.1"/>
    </source>
</evidence>